<dbReference type="GO" id="GO:0005576">
    <property type="term" value="C:extracellular region"/>
    <property type="evidence" value="ECO:0007669"/>
    <property type="project" value="InterPro"/>
</dbReference>
<dbReference type="GO" id="GO:0008061">
    <property type="term" value="F:chitin binding"/>
    <property type="evidence" value="ECO:0007669"/>
    <property type="project" value="InterPro"/>
</dbReference>
<feature type="compositionally biased region" description="Basic residues" evidence="1">
    <location>
        <begin position="104"/>
        <end position="114"/>
    </location>
</feature>
<feature type="region of interest" description="Disordered" evidence="1">
    <location>
        <begin position="43"/>
        <end position="144"/>
    </location>
</feature>
<gene>
    <name evidence="3" type="ORF">APLA_LOCUS2941</name>
</gene>
<comment type="caution">
    <text evidence="3">The sequence shown here is derived from an EMBL/GenBank/DDBJ whole genome shotgun (WGS) entry which is preliminary data.</text>
</comment>
<feature type="compositionally biased region" description="Polar residues" evidence="1">
    <location>
        <begin position="470"/>
        <end position="505"/>
    </location>
</feature>
<accession>A0A8S0Z521</accession>
<sequence length="752" mass="83791">MCGHRVSSHVSSCAYVGRLDQSVSVLSNSFAVTTLAVAASTTAAAPTTRRLNRIISRRRQSTTTSTTTEPASTTPSTTKEDEYYDTLPDVGDTDAIEDPTLQTKKPKPSFKVQRRPLILKESESDQNPSATNEEENKRQSKKYSASIKQIELDDLVKNVKEESTTDKFTTVEDISPETAVAIAAHQLITAPIPSLTDSEDDDIKPTRNIQTTVEYKYTSREYNEYTNTDSKTPSYEDDQSTPIYKTKILGNDETTMYKTQNDFDSTKDYNFDSTRASDFDIPKTSSQKYITTPEYKTIDYIHTTLGNTYAVDIDSAKISTYDVPKATNSPITVSTISNQDYGRSTTIDYNEPEYDSPKIISTTFPSKSSSTKSVANTITGQSFNTAIDDSYTNNPIDFASSVLSYLPKSDYQSDSVTQNYVRSTNNLPETSTEFVPRNSPSFVTNFASTTYSNRETFDDTVLEENLPRSRISTTLTPPQTSRQAFERTTASQGSNSPRTASSFSPRATEATKLRNDFRSNLATNAVTIGYSGIQRGTSRFRNEKLIPVPVENRGYTAIGYTRSSQAPSYYTREYLLESPVTKTYDEEYQYLLPITTPQTPPSSATRKVIRKKIHRKISTTQQPTTTPSPPTSTTTVRPRRVSAKPFEKVSKEKKTTKKPIANYDYYDDSDEKMAVKYMEGTKVVMHENGTIECLDIGNFPHPTSCKKFISCARIENGSLLGWEYICPKGLSFDPVGGICNWSAGLGCNEKDA</sequence>
<dbReference type="Pfam" id="PF01607">
    <property type="entry name" value="CBM_14"/>
    <property type="match status" value="1"/>
</dbReference>
<feature type="region of interest" description="Disordered" evidence="1">
    <location>
        <begin position="615"/>
        <end position="651"/>
    </location>
</feature>
<dbReference type="SUPFAM" id="SSF57625">
    <property type="entry name" value="Invertebrate chitin-binding proteins"/>
    <property type="match status" value="1"/>
</dbReference>
<dbReference type="Gene3D" id="2.170.140.10">
    <property type="entry name" value="Chitin binding domain"/>
    <property type="match status" value="1"/>
</dbReference>
<feature type="compositionally biased region" description="Basic residues" evidence="1">
    <location>
        <begin position="50"/>
        <end position="60"/>
    </location>
</feature>
<evidence type="ECO:0000313" key="3">
    <source>
        <dbReference type="EMBL" id="CAB3227298.1"/>
    </source>
</evidence>
<dbReference type="InterPro" id="IPR002557">
    <property type="entry name" value="Chitin-bd_dom"/>
</dbReference>
<organism evidence="3 4">
    <name type="scientific">Arctia plantaginis</name>
    <name type="common">Wood tiger moth</name>
    <name type="synonym">Phalaena plantaginis</name>
    <dbReference type="NCBI Taxonomy" id="874455"/>
    <lineage>
        <taxon>Eukaryota</taxon>
        <taxon>Metazoa</taxon>
        <taxon>Ecdysozoa</taxon>
        <taxon>Arthropoda</taxon>
        <taxon>Hexapoda</taxon>
        <taxon>Insecta</taxon>
        <taxon>Pterygota</taxon>
        <taxon>Neoptera</taxon>
        <taxon>Endopterygota</taxon>
        <taxon>Lepidoptera</taxon>
        <taxon>Glossata</taxon>
        <taxon>Ditrysia</taxon>
        <taxon>Noctuoidea</taxon>
        <taxon>Erebidae</taxon>
        <taxon>Arctiinae</taxon>
        <taxon>Arctia</taxon>
    </lineage>
</organism>
<evidence type="ECO:0000259" key="2">
    <source>
        <dbReference type="PROSITE" id="PS50940"/>
    </source>
</evidence>
<evidence type="ECO:0000313" key="4">
    <source>
        <dbReference type="Proteomes" id="UP000494256"/>
    </source>
</evidence>
<evidence type="ECO:0000256" key="1">
    <source>
        <dbReference type="SAM" id="MobiDB-lite"/>
    </source>
</evidence>
<dbReference type="PROSITE" id="PS50940">
    <property type="entry name" value="CHIT_BIND_II"/>
    <property type="match status" value="1"/>
</dbReference>
<proteinExistence type="predicted"/>
<dbReference type="InterPro" id="IPR036508">
    <property type="entry name" value="Chitin-bd_dom_sf"/>
</dbReference>
<dbReference type="SMART" id="SM00494">
    <property type="entry name" value="ChtBD2"/>
    <property type="match status" value="1"/>
</dbReference>
<dbReference type="Proteomes" id="UP000494256">
    <property type="component" value="Unassembled WGS sequence"/>
</dbReference>
<protein>
    <recommendedName>
        <fullName evidence="2">Chitin-binding type-2 domain-containing protein</fullName>
    </recommendedName>
</protein>
<dbReference type="AlphaFoldDB" id="A0A8S0Z521"/>
<name>A0A8S0Z521_ARCPL</name>
<feature type="domain" description="Chitin-binding type-2" evidence="2">
    <location>
        <begin position="690"/>
        <end position="749"/>
    </location>
</feature>
<feature type="compositionally biased region" description="Low complexity" evidence="1">
    <location>
        <begin position="618"/>
        <end position="636"/>
    </location>
</feature>
<reference evidence="3 4" key="1">
    <citation type="submission" date="2020-04" db="EMBL/GenBank/DDBJ databases">
        <authorList>
            <person name="Wallbank WR R."/>
            <person name="Pardo Diaz C."/>
            <person name="Kozak K."/>
            <person name="Martin S."/>
            <person name="Jiggins C."/>
            <person name="Moest M."/>
            <person name="Warren A I."/>
            <person name="Byers J.R.P. K."/>
            <person name="Montejo-Kovacevich G."/>
            <person name="Yen C E."/>
        </authorList>
    </citation>
    <scope>NUCLEOTIDE SEQUENCE [LARGE SCALE GENOMIC DNA]</scope>
</reference>
<feature type="compositionally biased region" description="Low complexity" evidence="1">
    <location>
        <begin position="61"/>
        <end position="77"/>
    </location>
</feature>
<feature type="region of interest" description="Disordered" evidence="1">
    <location>
        <begin position="468"/>
        <end position="506"/>
    </location>
</feature>
<dbReference type="EMBL" id="CADEBD010000276">
    <property type="protein sequence ID" value="CAB3227298.1"/>
    <property type="molecule type" value="Genomic_DNA"/>
</dbReference>